<accession>A0A0A9D5B8</accession>
<organism evidence="2">
    <name type="scientific">Arundo donax</name>
    <name type="common">Giant reed</name>
    <name type="synonym">Donax arundinaceus</name>
    <dbReference type="NCBI Taxonomy" id="35708"/>
    <lineage>
        <taxon>Eukaryota</taxon>
        <taxon>Viridiplantae</taxon>
        <taxon>Streptophyta</taxon>
        <taxon>Embryophyta</taxon>
        <taxon>Tracheophyta</taxon>
        <taxon>Spermatophyta</taxon>
        <taxon>Magnoliopsida</taxon>
        <taxon>Liliopsida</taxon>
        <taxon>Poales</taxon>
        <taxon>Poaceae</taxon>
        <taxon>PACMAD clade</taxon>
        <taxon>Arundinoideae</taxon>
        <taxon>Arundineae</taxon>
        <taxon>Arundo</taxon>
    </lineage>
</organism>
<feature type="transmembrane region" description="Helical" evidence="1">
    <location>
        <begin position="58"/>
        <end position="78"/>
    </location>
</feature>
<reference evidence="2" key="1">
    <citation type="submission" date="2014-09" db="EMBL/GenBank/DDBJ databases">
        <authorList>
            <person name="Magalhaes I.L.F."/>
            <person name="Oliveira U."/>
            <person name="Santos F.R."/>
            <person name="Vidigal T.H.D.A."/>
            <person name="Brescovit A.D."/>
            <person name="Santos A.J."/>
        </authorList>
    </citation>
    <scope>NUCLEOTIDE SEQUENCE</scope>
    <source>
        <tissue evidence="2">Shoot tissue taken approximately 20 cm above the soil surface</tissue>
    </source>
</reference>
<evidence type="ECO:0000313" key="2">
    <source>
        <dbReference type="EMBL" id="JAD83784.1"/>
    </source>
</evidence>
<keyword evidence="1" id="KW-1133">Transmembrane helix</keyword>
<protein>
    <submittedName>
        <fullName evidence="2">Uncharacterized protein</fullName>
    </submittedName>
</protein>
<keyword evidence="1" id="KW-0812">Transmembrane</keyword>
<keyword evidence="1" id="KW-0472">Membrane</keyword>
<dbReference type="AlphaFoldDB" id="A0A0A9D5B8"/>
<name>A0A0A9D5B8_ARUDO</name>
<proteinExistence type="predicted"/>
<dbReference type="EMBL" id="GBRH01214111">
    <property type="protein sequence ID" value="JAD83784.1"/>
    <property type="molecule type" value="Transcribed_RNA"/>
</dbReference>
<sequence>MEDELPSPVDVEYVDFDTVANLKEPLIAKAAERLLLSHGELRTQYDCFKKNPNISGKIFLYINFQTMFFLAFCINLFVNSIHTYSQHKVNGILLLRT</sequence>
<evidence type="ECO:0000256" key="1">
    <source>
        <dbReference type="SAM" id="Phobius"/>
    </source>
</evidence>
<reference evidence="2" key="2">
    <citation type="journal article" date="2015" name="Data Brief">
        <title>Shoot transcriptome of the giant reed, Arundo donax.</title>
        <authorList>
            <person name="Barrero R.A."/>
            <person name="Guerrero F.D."/>
            <person name="Moolhuijzen P."/>
            <person name="Goolsby J.A."/>
            <person name="Tidwell J."/>
            <person name="Bellgard S.E."/>
            <person name="Bellgard M.I."/>
        </authorList>
    </citation>
    <scope>NUCLEOTIDE SEQUENCE</scope>
    <source>
        <tissue evidence="2">Shoot tissue taken approximately 20 cm above the soil surface</tissue>
    </source>
</reference>